<dbReference type="VEuPathDB" id="TrichDB:TRFO_19200"/>
<dbReference type="RefSeq" id="XP_068364527.1">
    <property type="nucleotide sequence ID" value="XM_068500651.1"/>
</dbReference>
<keyword evidence="3" id="KW-1185">Reference proteome</keyword>
<dbReference type="Gene3D" id="3.40.710.10">
    <property type="entry name" value="DD-peptidase/beta-lactamase superfamily"/>
    <property type="match status" value="1"/>
</dbReference>
<accession>A0A1J4KJ73</accession>
<name>A0A1J4KJ73_9EUKA</name>
<gene>
    <name evidence="2" type="ORF">TRFO_19200</name>
</gene>
<dbReference type="InterPro" id="IPR012338">
    <property type="entry name" value="Beta-lactam/transpept-like"/>
</dbReference>
<dbReference type="EMBL" id="MLAK01000589">
    <property type="protein sequence ID" value="OHT11391.1"/>
    <property type="molecule type" value="Genomic_DNA"/>
</dbReference>
<reference evidence="2" key="1">
    <citation type="submission" date="2016-10" db="EMBL/GenBank/DDBJ databases">
        <authorList>
            <person name="Benchimol M."/>
            <person name="Almeida L.G."/>
            <person name="Vasconcelos A.T."/>
            <person name="Perreira-Neves A."/>
            <person name="Rosa I.A."/>
            <person name="Tasca T."/>
            <person name="Bogo M.R."/>
            <person name="de Souza W."/>
        </authorList>
    </citation>
    <scope>NUCLEOTIDE SEQUENCE [LARGE SCALE GENOMIC DNA]</scope>
    <source>
        <strain evidence="2">K</strain>
    </source>
</reference>
<dbReference type="SUPFAM" id="SSF56601">
    <property type="entry name" value="beta-lactamase/transpeptidase-like"/>
    <property type="match status" value="1"/>
</dbReference>
<comment type="caution">
    <text evidence="2">The sequence shown here is derived from an EMBL/GenBank/DDBJ whole genome shotgun (WGS) entry which is preliminary data.</text>
</comment>
<protein>
    <submittedName>
        <fullName evidence="2">Beta-lactamase</fullName>
    </submittedName>
</protein>
<evidence type="ECO:0000313" key="2">
    <source>
        <dbReference type="EMBL" id="OHT11391.1"/>
    </source>
</evidence>
<dbReference type="AlphaFoldDB" id="A0A1J4KJ73"/>
<dbReference type="PANTHER" id="PTHR43283">
    <property type="entry name" value="BETA-LACTAMASE-RELATED"/>
    <property type="match status" value="1"/>
</dbReference>
<dbReference type="InterPro" id="IPR050789">
    <property type="entry name" value="Diverse_Enzym_Activities"/>
</dbReference>
<proteinExistence type="predicted"/>
<dbReference type="PANTHER" id="PTHR43283:SF7">
    <property type="entry name" value="BETA-LACTAMASE-RELATED DOMAIN-CONTAINING PROTEIN"/>
    <property type="match status" value="1"/>
</dbReference>
<sequence>MILKRVNPIDVGVNPNAILNIVNTLDKCNCHSLMILRHDKVICEGWWKPYKKDYNHVLFSLSKSFVATAICFAVQEGLLSFDDFVVNFFKDQFPYRPCENMEKVQIKHLLMMGYGHNVNQEPDWYLRENWLDENLKIYLEEEPGTKFHYDNRCPFLCSVILQRVTGLTVLDYLKPRLFEPLGIEGAWWESKNGINIGRGGLNLKTEDIGKFGLFLLHKGKINGKQLLKEEFIDQMTSFKLPTKGSGFTSKPVIDWLSGYGYFFWMCSQEGAFRADGACCQFSVVMPKQDIVVAITAGTSSAGQIILQSLWDNLTQNLDLNIENQNQNESQNEGEFEDKQNVLMSRLNSLHIPYPPGNYDFSYLSNYSGNVYLICENKMNITKLSIDFNDKFDTIRLWIKEEMIEVKAGHGEWIETDTKFHPEDFIAHTTFFFSNVGCSSAFDNNEYIIKFAFTRTPYCDTLKLKFDDKVILGEYICNPVMQHRGNRFQIMGSKI</sequence>
<organism evidence="2 3">
    <name type="scientific">Tritrichomonas foetus</name>
    <dbReference type="NCBI Taxonomy" id="1144522"/>
    <lineage>
        <taxon>Eukaryota</taxon>
        <taxon>Metamonada</taxon>
        <taxon>Parabasalia</taxon>
        <taxon>Tritrichomonadida</taxon>
        <taxon>Tritrichomonadidae</taxon>
        <taxon>Tritrichomonas</taxon>
    </lineage>
</organism>
<dbReference type="InterPro" id="IPR001466">
    <property type="entry name" value="Beta-lactam-related"/>
</dbReference>
<evidence type="ECO:0000313" key="3">
    <source>
        <dbReference type="Proteomes" id="UP000179807"/>
    </source>
</evidence>
<dbReference type="Pfam" id="PF00144">
    <property type="entry name" value="Beta-lactamase"/>
    <property type="match status" value="1"/>
</dbReference>
<dbReference type="GeneID" id="94835355"/>
<feature type="domain" description="Beta-lactamase-related" evidence="1">
    <location>
        <begin position="32"/>
        <end position="296"/>
    </location>
</feature>
<dbReference type="Proteomes" id="UP000179807">
    <property type="component" value="Unassembled WGS sequence"/>
</dbReference>
<dbReference type="OrthoDB" id="428260at2759"/>
<evidence type="ECO:0000259" key="1">
    <source>
        <dbReference type="Pfam" id="PF00144"/>
    </source>
</evidence>